<feature type="signal peptide" evidence="1">
    <location>
        <begin position="1"/>
        <end position="32"/>
    </location>
</feature>
<sequence>MFNREFIQSKLGKASVASVAAMALFVALSTQMQIAPAVAATPMASGVLVEMA</sequence>
<gene>
    <name evidence="2" type="ORF">JN10_0707</name>
</gene>
<organism evidence="2 3">
    <name type="scientific">Altererythrobacter ishigakiensis</name>
    <dbReference type="NCBI Taxonomy" id="476157"/>
    <lineage>
        <taxon>Bacteria</taxon>
        <taxon>Pseudomonadati</taxon>
        <taxon>Pseudomonadota</taxon>
        <taxon>Alphaproteobacteria</taxon>
        <taxon>Sphingomonadales</taxon>
        <taxon>Erythrobacteraceae</taxon>
        <taxon>Altererythrobacter</taxon>
    </lineage>
</organism>
<evidence type="ECO:0000313" key="2">
    <source>
        <dbReference type="EMBL" id="TWJ09084.1"/>
    </source>
</evidence>
<dbReference type="Proteomes" id="UP000320547">
    <property type="component" value="Unassembled WGS sequence"/>
</dbReference>
<comment type="caution">
    <text evidence="2">The sequence shown here is derived from an EMBL/GenBank/DDBJ whole genome shotgun (WGS) entry which is preliminary data.</text>
</comment>
<feature type="chain" id="PRO_5021707022" evidence="1">
    <location>
        <begin position="33"/>
        <end position="52"/>
    </location>
</feature>
<dbReference type="STRING" id="476157.GCA_001663155_00037"/>
<evidence type="ECO:0000313" key="3">
    <source>
        <dbReference type="Proteomes" id="UP000320547"/>
    </source>
</evidence>
<proteinExistence type="predicted"/>
<dbReference type="EMBL" id="VLLK01000001">
    <property type="protein sequence ID" value="TWJ09084.1"/>
    <property type="molecule type" value="Genomic_DNA"/>
</dbReference>
<keyword evidence="1" id="KW-0732">Signal</keyword>
<accession>A0A562UTX9</accession>
<name>A0A562UTX9_9SPHN</name>
<protein>
    <submittedName>
        <fullName evidence="2">Uncharacterized protein</fullName>
    </submittedName>
</protein>
<dbReference type="RefSeq" id="WP_169816526.1">
    <property type="nucleotide sequence ID" value="NZ_CP015963.1"/>
</dbReference>
<reference evidence="2 3" key="1">
    <citation type="submission" date="2019-07" db="EMBL/GenBank/DDBJ databases">
        <title>Genomic Encyclopedia of Archaeal and Bacterial Type Strains, Phase II (KMG-II): from individual species to whole genera.</title>
        <authorList>
            <person name="Goeker M."/>
        </authorList>
    </citation>
    <scope>NUCLEOTIDE SEQUENCE [LARGE SCALE GENOMIC DNA]</scope>
    <source>
        <strain evidence="2 3">ATCC BAA-2084</strain>
    </source>
</reference>
<dbReference type="AlphaFoldDB" id="A0A562UTX9"/>
<keyword evidence="3" id="KW-1185">Reference proteome</keyword>
<evidence type="ECO:0000256" key="1">
    <source>
        <dbReference type="SAM" id="SignalP"/>
    </source>
</evidence>